<proteinExistence type="predicted"/>
<dbReference type="AlphaFoldDB" id="A0A7K3NJ59"/>
<reference evidence="1 2" key="1">
    <citation type="submission" date="2020-02" db="EMBL/GenBank/DDBJ databases">
        <title>Comparative genomics of sulfur disproportionating microorganisms.</title>
        <authorList>
            <person name="Ward L.M."/>
            <person name="Bertran E."/>
            <person name="Johnston D.T."/>
        </authorList>
    </citation>
    <scope>NUCLEOTIDE SEQUENCE [LARGE SCALE GENOMIC DNA]</scope>
    <source>
        <strain evidence="1 2">DSM 3696</strain>
    </source>
</reference>
<gene>
    <name evidence="1" type="ORF">G3N56_03690</name>
</gene>
<name>A0A7K3NJ59_9BACT</name>
<dbReference type="RefSeq" id="WP_163300898.1">
    <property type="nucleotide sequence ID" value="NZ_JAAGRQ010000010.1"/>
</dbReference>
<comment type="caution">
    <text evidence="1">The sequence shown here is derived from an EMBL/GenBank/DDBJ whole genome shotgun (WGS) entry which is preliminary data.</text>
</comment>
<organism evidence="1 2">
    <name type="scientific">Desulfolutivibrio sulfodismutans</name>
    <dbReference type="NCBI Taxonomy" id="63561"/>
    <lineage>
        <taxon>Bacteria</taxon>
        <taxon>Pseudomonadati</taxon>
        <taxon>Thermodesulfobacteriota</taxon>
        <taxon>Desulfovibrionia</taxon>
        <taxon>Desulfovibrionales</taxon>
        <taxon>Desulfovibrionaceae</taxon>
        <taxon>Desulfolutivibrio</taxon>
    </lineage>
</organism>
<accession>A0A7K3NJ59</accession>
<dbReference type="EMBL" id="JAAGRQ010000010">
    <property type="protein sequence ID" value="NDY55843.1"/>
    <property type="molecule type" value="Genomic_DNA"/>
</dbReference>
<protein>
    <submittedName>
        <fullName evidence="1">Uncharacterized protein</fullName>
    </submittedName>
</protein>
<evidence type="ECO:0000313" key="1">
    <source>
        <dbReference type="EMBL" id="NDY55843.1"/>
    </source>
</evidence>
<sequence>MNISEIDVEDIVCFWGNIEDNELYKYTIVDGSTNKNARHKSLRFSLKNADETFEVVIKQIGNSFIFKSDAHDDPEEEFKLYFFQGEKELILVYSDQEEQIYFHISYDI</sequence>
<keyword evidence="2" id="KW-1185">Reference proteome</keyword>
<dbReference type="Proteomes" id="UP000469724">
    <property type="component" value="Unassembled WGS sequence"/>
</dbReference>
<evidence type="ECO:0000313" key="2">
    <source>
        <dbReference type="Proteomes" id="UP000469724"/>
    </source>
</evidence>